<protein>
    <submittedName>
        <fullName evidence="1">Unannotated protein</fullName>
    </submittedName>
</protein>
<name>A0A6J6BQ47_9ZZZZ</name>
<dbReference type="AlphaFoldDB" id="A0A6J6BQ47"/>
<dbReference type="EMBL" id="CAEZSO010000054">
    <property type="protein sequence ID" value="CAB4540318.1"/>
    <property type="molecule type" value="Genomic_DNA"/>
</dbReference>
<accession>A0A6J6BQ47</accession>
<reference evidence="1" key="1">
    <citation type="submission" date="2020-05" db="EMBL/GenBank/DDBJ databases">
        <authorList>
            <person name="Chiriac C."/>
            <person name="Salcher M."/>
            <person name="Ghai R."/>
            <person name="Kavagutti S V."/>
        </authorList>
    </citation>
    <scope>NUCLEOTIDE SEQUENCE</scope>
</reference>
<evidence type="ECO:0000313" key="1">
    <source>
        <dbReference type="EMBL" id="CAB4540318.1"/>
    </source>
</evidence>
<sequence>MHWFESEHASNHWPQNHFNGNKRCSRFARHDDDGDGVRSHAAMPHHGNRLGRNIGELHTAHAIENIAHHATGARSRAVNEDHEVSANELIFNCGGQGACISG</sequence>
<organism evidence="1">
    <name type="scientific">freshwater metagenome</name>
    <dbReference type="NCBI Taxonomy" id="449393"/>
    <lineage>
        <taxon>unclassified sequences</taxon>
        <taxon>metagenomes</taxon>
        <taxon>ecological metagenomes</taxon>
    </lineage>
</organism>
<gene>
    <name evidence="1" type="ORF">UFOPK1446_00371</name>
</gene>
<proteinExistence type="predicted"/>